<protein>
    <submittedName>
        <fullName evidence="1">Uncharacterized protein</fullName>
    </submittedName>
</protein>
<accession>A0A7J5TFS0</accession>
<name>A0A7J5TFS0_9BIFI</name>
<sequence>MSFIIAVHVNEGMVLASDRRTTYTNTWETEGKVIERIGVHTTDTTDKTFICPNGAGISTCGAAALLGKPITGFIQEMIRTKIGEQCPVSDIPQIIIIDYFTTFPCVPDTNFIVAGYGLVDGEKQQLVYSVRVRSGNFEQMDTKLQGAAWDGETSTLSRLLNNVATKNDDGGYDDLASEEIPWEYFTMQDAVDFARYAVETTIQTMRFKNVVKTVGGPVDILVITPDETKWLQKETLK</sequence>
<reference evidence="1 2" key="1">
    <citation type="journal article" date="2019" name="Nat. Med.">
        <title>A library of human gut bacterial isolates paired with longitudinal multiomics data enables mechanistic microbiome research.</title>
        <authorList>
            <person name="Poyet M."/>
            <person name="Groussin M."/>
            <person name="Gibbons S.M."/>
            <person name="Avila-Pacheco J."/>
            <person name="Jiang X."/>
            <person name="Kearney S.M."/>
            <person name="Perrotta A.R."/>
            <person name="Berdy B."/>
            <person name="Zhao S."/>
            <person name="Lieberman T.D."/>
            <person name="Swanson P.K."/>
            <person name="Smith M."/>
            <person name="Roesemann S."/>
            <person name="Alexander J.E."/>
            <person name="Rich S.A."/>
            <person name="Livny J."/>
            <person name="Vlamakis H."/>
            <person name="Clish C."/>
            <person name="Bullock K."/>
            <person name="Deik A."/>
            <person name="Scott J."/>
            <person name="Pierce K.A."/>
            <person name="Xavier R.J."/>
            <person name="Alm E.J."/>
        </authorList>
    </citation>
    <scope>NUCLEOTIDE SEQUENCE [LARGE SCALE GENOMIC DNA]</scope>
    <source>
        <strain evidence="1 2">BIOML-A2</strain>
    </source>
</reference>
<dbReference type="AlphaFoldDB" id="A0A7J5TFS0"/>
<proteinExistence type="predicted"/>
<evidence type="ECO:0000313" key="2">
    <source>
        <dbReference type="Proteomes" id="UP000429211"/>
    </source>
</evidence>
<gene>
    <name evidence="1" type="ORF">GBB04_09660</name>
</gene>
<organism evidence="1 2">
    <name type="scientific">Bifidobacterium dentium</name>
    <dbReference type="NCBI Taxonomy" id="1689"/>
    <lineage>
        <taxon>Bacteria</taxon>
        <taxon>Bacillati</taxon>
        <taxon>Actinomycetota</taxon>
        <taxon>Actinomycetes</taxon>
        <taxon>Bifidobacteriales</taxon>
        <taxon>Bifidobacteriaceae</taxon>
        <taxon>Bifidobacterium</taxon>
    </lineage>
</organism>
<dbReference type="EMBL" id="WDPD01000013">
    <property type="protein sequence ID" value="KAB7459564.1"/>
    <property type="molecule type" value="Genomic_DNA"/>
</dbReference>
<dbReference type="Proteomes" id="UP000429211">
    <property type="component" value="Unassembled WGS sequence"/>
</dbReference>
<evidence type="ECO:0000313" key="1">
    <source>
        <dbReference type="EMBL" id="KAB7459564.1"/>
    </source>
</evidence>
<comment type="caution">
    <text evidence="1">The sequence shown here is derived from an EMBL/GenBank/DDBJ whole genome shotgun (WGS) entry which is preliminary data.</text>
</comment>
<dbReference type="InterPro" id="IPR029055">
    <property type="entry name" value="Ntn_hydrolases_N"/>
</dbReference>
<dbReference type="RefSeq" id="WP_129880130.1">
    <property type="nucleotide sequence ID" value="NZ_RCXJ01000009.1"/>
</dbReference>
<dbReference type="Gene3D" id="3.60.20.10">
    <property type="entry name" value="Glutamine Phosphoribosylpyrophosphate, subunit 1, domain 1"/>
    <property type="match status" value="1"/>
</dbReference>